<dbReference type="Gene3D" id="1.20.1530.20">
    <property type="match status" value="1"/>
</dbReference>
<protein>
    <submittedName>
        <fullName evidence="6">Bile acid:sodium symporter family protein</fullName>
    </submittedName>
</protein>
<feature type="transmembrane region" description="Helical" evidence="5">
    <location>
        <begin position="69"/>
        <end position="89"/>
    </location>
</feature>
<proteinExistence type="predicted"/>
<dbReference type="GO" id="GO:0016020">
    <property type="term" value="C:membrane"/>
    <property type="evidence" value="ECO:0007669"/>
    <property type="project" value="UniProtKB-SubCell"/>
</dbReference>
<evidence type="ECO:0000256" key="2">
    <source>
        <dbReference type="ARBA" id="ARBA00022692"/>
    </source>
</evidence>
<dbReference type="InterPro" id="IPR002657">
    <property type="entry name" value="BilAc:Na_symport/Acr3"/>
</dbReference>
<dbReference type="RefSeq" id="WP_168661001.1">
    <property type="nucleotide sequence ID" value="NZ_CP051180.1"/>
</dbReference>
<evidence type="ECO:0000313" key="7">
    <source>
        <dbReference type="Proteomes" id="UP000501602"/>
    </source>
</evidence>
<evidence type="ECO:0000256" key="1">
    <source>
        <dbReference type="ARBA" id="ARBA00004141"/>
    </source>
</evidence>
<evidence type="ECO:0000313" key="6">
    <source>
        <dbReference type="EMBL" id="QIZ77734.1"/>
    </source>
</evidence>
<feature type="transmembrane region" description="Helical" evidence="5">
    <location>
        <begin position="231"/>
        <end position="252"/>
    </location>
</feature>
<dbReference type="PANTHER" id="PTHR10361">
    <property type="entry name" value="SODIUM-BILE ACID COTRANSPORTER"/>
    <property type="match status" value="1"/>
</dbReference>
<evidence type="ECO:0000256" key="5">
    <source>
        <dbReference type="SAM" id="Phobius"/>
    </source>
</evidence>
<feature type="transmembrane region" description="Helical" evidence="5">
    <location>
        <begin position="169"/>
        <end position="188"/>
    </location>
</feature>
<dbReference type="AlphaFoldDB" id="A0A6H1UFB2"/>
<name>A0A6H1UFB2_9GAMM</name>
<keyword evidence="7" id="KW-1185">Reference proteome</keyword>
<evidence type="ECO:0000256" key="3">
    <source>
        <dbReference type="ARBA" id="ARBA00022989"/>
    </source>
</evidence>
<dbReference type="InterPro" id="IPR038770">
    <property type="entry name" value="Na+/solute_symporter_sf"/>
</dbReference>
<dbReference type="Pfam" id="PF01758">
    <property type="entry name" value="SBF"/>
    <property type="match status" value="1"/>
</dbReference>
<dbReference type="KEGG" id="fes:HER31_13000"/>
<feature type="transmembrane region" description="Helical" evidence="5">
    <location>
        <begin position="200"/>
        <end position="219"/>
    </location>
</feature>
<organism evidence="6 7">
    <name type="scientific">Ferrimonas lipolytica</name>
    <dbReference type="NCBI Taxonomy" id="2724191"/>
    <lineage>
        <taxon>Bacteria</taxon>
        <taxon>Pseudomonadati</taxon>
        <taxon>Pseudomonadota</taxon>
        <taxon>Gammaproteobacteria</taxon>
        <taxon>Alteromonadales</taxon>
        <taxon>Ferrimonadaceae</taxon>
        <taxon>Ferrimonas</taxon>
    </lineage>
</organism>
<feature type="transmembrane region" description="Helical" evidence="5">
    <location>
        <begin position="138"/>
        <end position="157"/>
    </location>
</feature>
<comment type="subcellular location">
    <subcellularLocation>
        <location evidence="1">Membrane</location>
        <topology evidence="1">Multi-pass membrane protein</topology>
    </subcellularLocation>
</comment>
<sequence length="296" mass="31649">MQATALTQILLPLALALIMFGMGLSLHRRDFSRLFKLPQSVAAGLLGQVIGLPLLALLVIVVFNLSTPLAIGLMLVAVCPGGTTSNLLCHLARANLALSVSLTALSNLICVVTAPLLVGLSLQWFATGAAVEFSLVNTALGLFAISLLPVGVGMVVRHYYSDWAERTEPVFRGFSIAVLILLIVAITVQEWHLLTTMLEQLLLACLTFNLLGLAIGYGLSKLFSLDNNDTTTVAIEVGVQNTTLSMLIAITFLGHPDYAITAGVYGLVMYLGAAVTIGLRRYQRNQVVDNKSSQQL</sequence>
<feature type="transmembrane region" description="Helical" evidence="5">
    <location>
        <begin position="258"/>
        <end position="279"/>
    </location>
</feature>
<keyword evidence="4 5" id="KW-0472">Membrane</keyword>
<dbReference type="EMBL" id="CP051180">
    <property type="protein sequence ID" value="QIZ77734.1"/>
    <property type="molecule type" value="Genomic_DNA"/>
</dbReference>
<feature type="transmembrane region" description="Helical" evidence="5">
    <location>
        <begin position="6"/>
        <end position="27"/>
    </location>
</feature>
<gene>
    <name evidence="6" type="ORF">HER31_13000</name>
</gene>
<reference evidence="6 7" key="1">
    <citation type="submission" date="2020-04" db="EMBL/GenBank/DDBJ databases">
        <title>Ferrimonas sp. S7 isolated from sea water.</title>
        <authorList>
            <person name="Bae S.S."/>
            <person name="Baek K."/>
        </authorList>
    </citation>
    <scope>NUCLEOTIDE SEQUENCE [LARGE SCALE GENOMIC DNA]</scope>
    <source>
        <strain evidence="6 7">S7</strain>
    </source>
</reference>
<keyword evidence="2 5" id="KW-0812">Transmembrane</keyword>
<dbReference type="PANTHER" id="PTHR10361:SF24">
    <property type="entry name" value="P3 PROTEIN"/>
    <property type="match status" value="1"/>
</dbReference>
<feature type="transmembrane region" description="Helical" evidence="5">
    <location>
        <begin position="96"/>
        <end position="118"/>
    </location>
</feature>
<dbReference type="InterPro" id="IPR004710">
    <property type="entry name" value="Bilac:Na_transpt"/>
</dbReference>
<accession>A0A6H1UFB2</accession>
<keyword evidence="3 5" id="KW-1133">Transmembrane helix</keyword>
<evidence type="ECO:0000256" key="4">
    <source>
        <dbReference type="ARBA" id="ARBA00023136"/>
    </source>
</evidence>
<feature type="transmembrane region" description="Helical" evidence="5">
    <location>
        <begin position="39"/>
        <end position="63"/>
    </location>
</feature>
<dbReference type="Proteomes" id="UP000501602">
    <property type="component" value="Chromosome"/>
</dbReference>